<dbReference type="AlphaFoldDB" id="A0A6J6BT04"/>
<dbReference type="PANTHER" id="PTHR23089">
    <property type="entry name" value="HISTIDINE TRIAD HIT PROTEIN"/>
    <property type="match status" value="1"/>
</dbReference>
<dbReference type="PROSITE" id="PS51084">
    <property type="entry name" value="HIT_2"/>
    <property type="match status" value="1"/>
</dbReference>
<dbReference type="PRINTS" id="PR00332">
    <property type="entry name" value="HISTRIAD"/>
</dbReference>
<dbReference type="SUPFAM" id="SSF54197">
    <property type="entry name" value="HIT-like"/>
    <property type="match status" value="1"/>
</dbReference>
<dbReference type="Gene3D" id="3.30.428.10">
    <property type="entry name" value="HIT-like"/>
    <property type="match status" value="1"/>
</dbReference>
<dbReference type="Pfam" id="PF11969">
    <property type="entry name" value="DcpS_C"/>
    <property type="match status" value="1"/>
</dbReference>
<dbReference type="GO" id="GO:0003824">
    <property type="term" value="F:catalytic activity"/>
    <property type="evidence" value="ECO:0007669"/>
    <property type="project" value="InterPro"/>
</dbReference>
<accession>A0A6J6BT04</accession>
<dbReference type="InterPro" id="IPR011146">
    <property type="entry name" value="HIT-like"/>
</dbReference>
<reference evidence="2" key="1">
    <citation type="submission" date="2020-05" db="EMBL/GenBank/DDBJ databases">
        <authorList>
            <person name="Chiriac C."/>
            <person name="Salcher M."/>
            <person name="Ghai R."/>
            <person name="Kavagutti S V."/>
        </authorList>
    </citation>
    <scope>NUCLEOTIDE SEQUENCE</scope>
</reference>
<evidence type="ECO:0000259" key="1">
    <source>
        <dbReference type="PROSITE" id="PS51084"/>
    </source>
</evidence>
<organism evidence="2">
    <name type="scientific">freshwater metagenome</name>
    <dbReference type="NCBI Taxonomy" id="449393"/>
    <lineage>
        <taxon>unclassified sequences</taxon>
        <taxon>metagenomes</taxon>
        <taxon>ecological metagenomes</taxon>
    </lineage>
</organism>
<name>A0A6J6BT04_9ZZZZ</name>
<dbReference type="InterPro" id="IPR036265">
    <property type="entry name" value="HIT-like_sf"/>
</dbReference>
<gene>
    <name evidence="2" type="ORF">UFOPK1433_00544</name>
</gene>
<dbReference type="InterPro" id="IPR001310">
    <property type="entry name" value="Histidine_triad_HIT"/>
</dbReference>
<proteinExistence type="predicted"/>
<feature type="domain" description="HIT" evidence="1">
    <location>
        <begin position="5"/>
        <end position="108"/>
    </location>
</feature>
<evidence type="ECO:0000313" key="2">
    <source>
        <dbReference type="EMBL" id="CAB4541787.1"/>
    </source>
</evidence>
<sequence length="108" mass="11652">MTECVFCKIANGEIATNLVAESEHAVAFNDIHPAQPVHVLVVPKRHFTDIADLAAADETVLLDLVKLGTKVAAEMSTGSFRFQFNTGAEAGQTVFHAHGHITSRTPRL</sequence>
<dbReference type="EMBL" id="CAEZSN010000049">
    <property type="protein sequence ID" value="CAB4541787.1"/>
    <property type="molecule type" value="Genomic_DNA"/>
</dbReference>
<protein>
    <submittedName>
        <fullName evidence="2">Unannotated protein</fullName>
    </submittedName>
</protein>